<dbReference type="RefSeq" id="WP_154320166.1">
    <property type="nucleotide sequence ID" value="NZ_CP046045.1"/>
</dbReference>
<organism evidence="5 6">
    <name type="scientific">Acinetobacter towneri</name>
    <dbReference type="NCBI Taxonomy" id="202956"/>
    <lineage>
        <taxon>Bacteria</taxon>
        <taxon>Pseudomonadati</taxon>
        <taxon>Pseudomonadota</taxon>
        <taxon>Gammaproteobacteria</taxon>
        <taxon>Moraxellales</taxon>
        <taxon>Moraxellaceae</taxon>
        <taxon>Acinetobacter</taxon>
    </lineage>
</organism>
<dbReference type="InterPro" id="IPR001647">
    <property type="entry name" value="HTH_TetR"/>
</dbReference>
<dbReference type="PROSITE" id="PS50977">
    <property type="entry name" value="HTH_TETR_2"/>
    <property type="match status" value="1"/>
</dbReference>
<evidence type="ECO:0000256" key="2">
    <source>
        <dbReference type="PROSITE-ProRule" id="PRU00335"/>
    </source>
</evidence>
<evidence type="ECO:0000256" key="3">
    <source>
        <dbReference type="SAM" id="MobiDB-lite"/>
    </source>
</evidence>
<evidence type="ECO:0000256" key="1">
    <source>
        <dbReference type="ARBA" id="ARBA00023125"/>
    </source>
</evidence>
<dbReference type="EMBL" id="CP046045">
    <property type="protein sequence ID" value="QGM26423.1"/>
    <property type="molecule type" value="Genomic_DNA"/>
</dbReference>
<dbReference type="PANTHER" id="PTHR43479:SF11">
    <property type="entry name" value="ACREF_ENVCD OPERON REPRESSOR-RELATED"/>
    <property type="match status" value="1"/>
</dbReference>
<proteinExistence type="predicted"/>
<evidence type="ECO:0000259" key="4">
    <source>
        <dbReference type="PROSITE" id="PS50977"/>
    </source>
</evidence>
<dbReference type="GO" id="GO:0003677">
    <property type="term" value="F:DNA binding"/>
    <property type="evidence" value="ECO:0007669"/>
    <property type="project" value="UniProtKB-UniRule"/>
</dbReference>
<reference evidence="6" key="1">
    <citation type="submission" date="2019-11" db="EMBL/GenBank/DDBJ databases">
        <title>Escherichia coli 1916D6.</title>
        <authorList>
            <person name="Yao H."/>
            <person name="Du X."/>
            <person name="Yu R."/>
            <person name="Li A."/>
        </authorList>
    </citation>
    <scope>NUCLEOTIDE SEQUENCE [LARGE SCALE GENOMIC DNA]</scope>
    <source>
        <strain evidence="6">19110F47</strain>
    </source>
</reference>
<dbReference type="AlphaFoldDB" id="A0AAP9GS23"/>
<dbReference type="Gene3D" id="1.10.357.10">
    <property type="entry name" value="Tetracycline Repressor, domain 2"/>
    <property type="match status" value="1"/>
</dbReference>
<gene>
    <name evidence="5" type="ORF">GJD93_01300</name>
</gene>
<feature type="DNA-binding region" description="H-T-H motif" evidence="2">
    <location>
        <begin position="57"/>
        <end position="76"/>
    </location>
</feature>
<name>A0AAP9GS23_9GAMM</name>
<dbReference type="SUPFAM" id="SSF46689">
    <property type="entry name" value="Homeodomain-like"/>
    <property type="match status" value="1"/>
</dbReference>
<feature type="domain" description="HTH tetR-type" evidence="4">
    <location>
        <begin position="34"/>
        <end position="94"/>
    </location>
</feature>
<dbReference type="Proteomes" id="UP000405075">
    <property type="component" value="Chromosome"/>
</dbReference>
<evidence type="ECO:0000313" key="5">
    <source>
        <dbReference type="EMBL" id="QGM26423.1"/>
    </source>
</evidence>
<evidence type="ECO:0000313" key="6">
    <source>
        <dbReference type="Proteomes" id="UP000405075"/>
    </source>
</evidence>
<feature type="region of interest" description="Disordered" evidence="3">
    <location>
        <begin position="1"/>
        <end position="28"/>
    </location>
</feature>
<keyword evidence="1 2" id="KW-0238">DNA-binding</keyword>
<feature type="compositionally biased region" description="Basic and acidic residues" evidence="3">
    <location>
        <begin position="10"/>
        <end position="28"/>
    </location>
</feature>
<accession>A0AAP9GS23</accession>
<dbReference type="Gene3D" id="1.10.10.60">
    <property type="entry name" value="Homeodomain-like"/>
    <property type="match status" value="1"/>
</dbReference>
<sequence length="239" mass="27533">MTEQLPVTAETEKTTQKQQKERQFKGLSLTERKQARREKLIEAGIQAYGTYGFFAVTVKDICTEAKLTERYFYESFKKSEELFQTIFLKLIDELQQNVMQAIMQASADPKKMIDAGLTALLTTLKNNPQMARIIYIDAMLVQELHNQATIHETMSRFDRMIQAFVMLMMPHLDRPNREISLVATGLNGYVTQIAIRWVMSDFKQSMEDVLSSCRIVFLSLLQTFSEKEQAFVKDSSTLS</sequence>
<dbReference type="PANTHER" id="PTHR43479">
    <property type="entry name" value="ACREF/ENVCD OPERON REPRESSOR-RELATED"/>
    <property type="match status" value="1"/>
</dbReference>
<protein>
    <submittedName>
        <fullName evidence="5">TetR family transcriptional regulator</fullName>
    </submittedName>
</protein>
<dbReference type="InterPro" id="IPR009057">
    <property type="entry name" value="Homeodomain-like_sf"/>
</dbReference>
<dbReference type="InterPro" id="IPR050624">
    <property type="entry name" value="HTH-type_Tx_Regulator"/>
</dbReference>